<dbReference type="EMBL" id="CM009302">
    <property type="protein sequence ID" value="KAI9383722.1"/>
    <property type="molecule type" value="Genomic_DNA"/>
</dbReference>
<protein>
    <submittedName>
        <fullName evidence="1">Uncharacterized protein</fullName>
    </submittedName>
</protein>
<evidence type="ECO:0000313" key="1">
    <source>
        <dbReference type="EMBL" id="KAI9383722.1"/>
    </source>
</evidence>
<evidence type="ECO:0000313" key="2">
    <source>
        <dbReference type="Proteomes" id="UP000006729"/>
    </source>
</evidence>
<comment type="caution">
    <text evidence="1">The sequence shown here is derived from an EMBL/GenBank/DDBJ whole genome shotgun (WGS) entry which is preliminary data.</text>
</comment>
<gene>
    <name evidence="1" type="ORF">POPTR_013G121101v4</name>
</gene>
<accession>A0ACC0S3G9</accession>
<organism evidence="1 2">
    <name type="scientific">Populus trichocarpa</name>
    <name type="common">Western balsam poplar</name>
    <name type="synonym">Populus balsamifera subsp. trichocarpa</name>
    <dbReference type="NCBI Taxonomy" id="3694"/>
    <lineage>
        <taxon>Eukaryota</taxon>
        <taxon>Viridiplantae</taxon>
        <taxon>Streptophyta</taxon>
        <taxon>Embryophyta</taxon>
        <taxon>Tracheophyta</taxon>
        <taxon>Spermatophyta</taxon>
        <taxon>Magnoliopsida</taxon>
        <taxon>eudicotyledons</taxon>
        <taxon>Gunneridae</taxon>
        <taxon>Pentapetalae</taxon>
        <taxon>rosids</taxon>
        <taxon>fabids</taxon>
        <taxon>Malpighiales</taxon>
        <taxon>Salicaceae</taxon>
        <taxon>Saliceae</taxon>
        <taxon>Populus</taxon>
    </lineage>
</organism>
<name>A0ACC0S3G9_POPTR</name>
<proteinExistence type="predicted"/>
<reference evidence="1 2" key="1">
    <citation type="journal article" date="2006" name="Science">
        <title>The genome of black cottonwood, Populus trichocarpa (Torr. &amp; Gray).</title>
        <authorList>
            <person name="Tuskan G.A."/>
            <person name="Difazio S."/>
            <person name="Jansson S."/>
            <person name="Bohlmann J."/>
            <person name="Grigoriev I."/>
            <person name="Hellsten U."/>
            <person name="Putnam N."/>
            <person name="Ralph S."/>
            <person name="Rombauts S."/>
            <person name="Salamov A."/>
            <person name="Schein J."/>
            <person name="Sterck L."/>
            <person name="Aerts A."/>
            <person name="Bhalerao R.R."/>
            <person name="Bhalerao R.P."/>
            <person name="Blaudez D."/>
            <person name="Boerjan W."/>
            <person name="Brun A."/>
            <person name="Brunner A."/>
            <person name="Busov V."/>
            <person name="Campbell M."/>
            <person name="Carlson J."/>
            <person name="Chalot M."/>
            <person name="Chapman J."/>
            <person name="Chen G.L."/>
            <person name="Cooper D."/>
            <person name="Coutinho P.M."/>
            <person name="Couturier J."/>
            <person name="Covert S."/>
            <person name="Cronk Q."/>
            <person name="Cunningham R."/>
            <person name="Davis J."/>
            <person name="Degroeve S."/>
            <person name="Dejardin A."/>
            <person name="Depamphilis C."/>
            <person name="Detter J."/>
            <person name="Dirks B."/>
            <person name="Dubchak I."/>
            <person name="Duplessis S."/>
            <person name="Ehlting J."/>
            <person name="Ellis B."/>
            <person name="Gendler K."/>
            <person name="Goodstein D."/>
            <person name="Gribskov M."/>
            <person name="Grimwood J."/>
            <person name="Groover A."/>
            <person name="Gunter L."/>
            <person name="Hamberger B."/>
            <person name="Heinze B."/>
            <person name="Helariutta Y."/>
            <person name="Henrissat B."/>
            <person name="Holligan D."/>
            <person name="Holt R."/>
            <person name="Huang W."/>
            <person name="Islam-Faridi N."/>
            <person name="Jones S."/>
            <person name="Jones-Rhoades M."/>
            <person name="Jorgensen R."/>
            <person name="Joshi C."/>
            <person name="Kangasjarvi J."/>
            <person name="Karlsson J."/>
            <person name="Kelleher C."/>
            <person name="Kirkpatrick R."/>
            <person name="Kirst M."/>
            <person name="Kohler A."/>
            <person name="Kalluri U."/>
            <person name="Larimer F."/>
            <person name="Leebens-Mack J."/>
            <person name="Leple J.C."/>
            <person name="Locascio P."/>
            <person name="Lou Y."/>
            <person name="Lucas S."/>
            <person name="Martin F."/>
            <person name="Montanini B."/>
            <person name="Napoli C."/>
            <person name="Nelson D.R."/>
            <person name="Nelson C."/>
            <person name="Nieminen K."/>
            <person name="Nilsson O."/>
            <person name="Pereda V."/>
            <person name="Peter G."/>
            <person name="Philippe R."/>
            <person name="Pilate G."/>
            <person name="Poliakov A."/>
            <person name="Razumovskaya J."/>
            <person name="Richardson P."/>
            <person name="Rinaldi C."/>
            <person name="Ritland K."/>
            <person name="Rouze P."/>
            <person name="Ryaboy D."/>
            <person name="Schmutz J."/>
            <person name="Schrader J."/>
            <person name="Segerman B."/>
            <person name="Shin H."/>
            <person name="Siddiqui A."/>
            <person name="Sterky F."/>
            <person name="Terry A."/>
            <person name="Tsai C.J."/>
            <person name="Uberbacher E."/>
            <person name="Unneberg P."/>
            <person name="Vahala J."/>
            <person name="Wall K."/>
            <person name="Wessler S."/>
            <person name="Yang G."/>
            <person name="Yin T."/>
            <person name="Douglas C."/>
            <person name="Marra M."/>
            <person name="Sandberg G."/>
            <person name="Van de Peer Y."/>
            <person name="Rokhsar D."/>
        </authorList>
    </citation>
    <scope>NUCLEOTIDE SEQUENCE [LARGE SCALE GENOMIC DNA]</scope>
    <source>
        <strain evidence="2">cv. Nisqually</strain>
    </source>
</reference>
<keyword evidence="2" id="KW-1185">Reference proteome</keyword>
<sequence length="201" mass="23058">MPSGLPWVLKPVKGDDNLFGSLLTSRYKKRQPSDKLDEIQEFIELVQPANMKGIVSSSSCYVDPLYYFSRLYGVNQPPKRGKKKKKARYQIISGLFFNVSYTTFISGLFQAGRVLEAKELFKDIRAQSHFPDLMTYSTLLDGLRKQGYLDQALGLFHDMQKSYLKSHDLVIYDIIIIAMCRSRKLKDALELFSELIQRVAA</sequence>
<dbReference type="Proteomes" id="UP000006729">
    <property type="component" value="Chromosome 13"/>
</dbReference>